<reference evidence="2 3" key="1">
    <citation type="journal article" date="2019" name="Sci. Rep.">
        <title>Nanopore sequencing improves the draft genome of the human pathogenic amoeba Naegleria fowleri.</title>
        <authorList>
            <person name="Liechti N."/>
            <person name="Schurch N."/>
            <person name="Bruggmann R."/>
            <person name="Wittwer M."/>
        </authorList>
    </citation>
    <scope>NUCLEOTIDE SEQUENCE [LARGE SCALE GENOMIC DNA]</scope>
    <source>
        <strain evidence="2 3">ATCC 30894</strain>
    </source>
</reference>
<dbReference type="VEuPathDB" id="AmoebaDB:FDP41_000389"/>
<dbReference type="AlphaFoldDB" id="A0A6A5CFX9"/>
<evidence type="ECO:0000313" key="3">
    <source>
        <dbReference type="Proteomes" id="UP000444721"/>
    </source>
</evidence>
<dbReference type="OrthoDB" id="10392974at2759"/>
<dbReference type="OMA" id="LHAIIYN"/>
<gene>
    <name evidence="2" type="ORF">FDP41_000389</name>
</gene>
<dbReference type="EMBL" id="VFQX01000002">
    <property type="protein sequence ID" value="KAF0984490.1"/>
    <property type="molecule type" value="Genomic_DNA"/>
</dbReference>
<evidence type="ECO:0000313" key="2">
    <source>
        <dbReference type="EMBL" id="KAF0984490.1"/>
    </source>
</evidence>
<dbReference type="RefSeq" id="XP_044569203.1">
    <property type="nucleotide sequence ID" value="XM_044707243.1"/>
</dbReference>
<sequence length="355" mass="40575">MLASRILLMRRHMVMLPPITNTFCCNNNNNNNNGRNYGSGILTLFNLIHHHHHHSVIIQAATPIMMNQRRNYSLQQQQQQQRLQMTSTTSSSYHLNKLFPIYSSENIKSSLSIMSSQNNTISLSDLKFDVKSSSTNIQTKKQKKLASKFSCLSIVTKHTVSFVEEKTPHEVKLVPKLSSGEPILRISNDPIHDIQTLNRISTHVIKGSNKINHYRLHAIIYNWNSALDCLQFESKLHPSSSLKQIFVKMSNLFTNPNSECYIGSTSSPTFNNGKLLHVCLVSRAAIECVASIQNPLYKEMMTLATQSQQYSTNMENDHSNRPPYRNQSPQVFKTKNYELAFKMDDMLFKRLGINL</sequence>
<evidence type="ECO:0000256" key="1">
    <source>
        <dbReference type="SAM" id="MobiDB-lite"/>
    </source>
</evidence>
<name>A0A6A5CFX9_NAEFO</name>
<organism evidence="2 3">
    <name type="scientific">Naegleria fowleri</name>
    <name type="common">Brain eating amoeba</name>
    <dbReference type="NCBI Taxonomy" id="5763"/>
    <lineage>
        <taxon>Eukaryota</taxon>
        <taxon>Discoba</taxon>
        <taxon>Heterolobosea</taxon>
        <taxon>Tetramitia</taxon>
        <taxon>Eutetramitia</taxon>
        <taxon>Vahlkampfiidae</taxon>
        <taxon>Naegleria</taxon>
    </lineage>
</organism>
<dbReference type="VEuPathDB" id="AmoebaDB:NF0005440"/>
<accession>A0A6A5CFX9</accession>
<dbReference type="VEuPathDB" id="AmoebaDB:NfTy_000800"/>
<proteinExistence type="predicted"/>
<dbReference type="GeneID" id="68107607"/>
<keyword evidence="3" id="KW-1185">Reference proteome</keyword>
<comment type="caution">
    <text evidence="2">The sequence shown here is derived from an EMBL/GenBank/DDBJ whole genome shotgun (WGS) entry which is preliminary data.</text>
</comment>
<dbReference type="Proteomes" id="UP000444721">
    <property type="component" value="Unassembled WGS sequence"/>
</dbReference>
<feature type="region of interest" description="Disordered" evidence="1">
    <location>
        <begin position="308"/>
        <end position="328"/>
    </location>
</feature>
<protein>
    <submittedName>
        <fullName evidence="2">Uncharacterized protein</fullName>
    </submittedName>
</protein>